<dbReference type="AlphaFoldDB" id="E9ETP5"/>
<dbReference type="GO" id="GO:0016405">
    <property type="term" value="F:CoA-ligase activity"/>
    <property type="evidence" value="ECO:0007669"/>
    <property type="project" value="TreeGrafter"/>
</dbReference>
<name>E9ETP5_METRA</name>
<comment type="caution">
    <text evidence="6">The sequence shown here is derived from an EMBL/GenBank/DDBJ whole genome shotgun (WGS) entry which is preliminary data.</text>
</comment>
<dbReference type="KEGG" id="maj:MAA_03394"/>
<dbReference type="InterPro" id="IPR020845">
    <property type="entry name" value="AMP-binding_CS"/>
</dbReference>
<protein>
    <recommendedName>
        <fullName evidence="8">AMP-binding enzyme</fullName>
    </recommendedName>
</protein>
<comment type="pathway">
    <text evidence="1">Siderophore biosynthesis.</text>
</comment>
<dbReference type="SUPFAM" id="SSF56801">
    <property type="entry name" value="Acetyl-CoA synthetase-like"/>
    <property type="match status" value="1"/>
</dbReference>
<evidence type="ECO:0000256" key="2">
    <source>
        <dbReference type="ARBA" id="ARBA00006432"/>
    </source>
</evidence>
<reference evidence="6 7" key="2">
    <citation type="journal article" date="2014" name="Proc. Natl. Acad. Sci. U.S.A.">
        <title>Trajectory and genomic determinants of fungal-pathogen speciation and host adaptation.</title>
        <authorList>
            <person name="Hu X."/>
            <person name="Xiao G."/>
            <person name="Zheng P."/>
            <person name="Shang Y."/>
            <person name="Su Y."/>
            <person name="Zhang X."/>
            <person name="Liu X."/>
            <person name="Zhan S."/>
            <person name="St Leger R.J."/>
            <person name="Wang C."/>
        </authorList>
    </citation>
    <scope>GENOME REANNOTATION</scope>
    <source>
        <strain evidence="7">ARSEF 23 / ATCC MYA-3075</strain>
    </source>
</reference>
<dbReference type="InterPro" id="IPR045851">
    <property type="entry name" value="AMP-bd_C_sf"/>
</dbReference>
<evidence type="ECO:0008006" key="8">
    <source>
        <dbReference type="Google" id="ProtNLM"/>
    </source>
</evidence>
<evidence type="ECO:0000313" key="6">
    <source>
        <dbReference type="EMBL" id="EFZ00798.1"/>
    </source>
</evidence>
<dbReference type="FunFam" id="3.40.50.12780:FF:000003">
    <property type="entry name" value="Long-chain-fatty-acid--CoA ligase FadD"/>
    <property type="match status" value="1"/>
</dbReference>
<dbReference type="InterPro" id="IPR025110">
    <property type="entry name" value="AMP-bd_C"/>
</dbReference>
<dbReference type="PANTHER" id="PTHR24096">
    <property type="entry name" value="LONG-CHAIN-FATTY-ACID--COA LIGASE"/>
    <property type="match status" value="1"/>
</dbReference>
<organism evidence="6 7">
    <name type="scientific">Metarhizium robertsii (strain ARSEF 23 / ATCC MYA-3075)</name>
    <name type="common">Metarhizium anisopliae (strain ARSEF 23)</name>
    <dbReference type="NCBI Taxonomy" id="655844"/>
    <lineage>
        <taxon>Eukaryota</taxon>
        <taxon>Fungi</taxon>
        <taxon>Dikarya</taxon>
        <taxon>Ascomycota</taxon>
        <taxon>Pezizomycotina</taxon>
        <taxon>Sordariomycetes</taxon>
        <taxon>Hypocreomycetidae</taxon>
        <taxon>Hypocreales</taxon>
        <taxon>Clavicipitaceae</taxon>
        <taxon>Metarhizium</taxon>
    </lineage>
</organism>
<dbReference type="OrthoDB" id="6509636at2759"/>
<evidence type="ECO:0000256" key="3">
    <source>
        <dbReference type="ARBA" id="ARBA00022598"/>
    </source>
</evidence>
<dbReference type="InterPro" id="IPR000873">
    <property type="entry name" value="AMP-dep_synth/lig_dom"/>
</dbReference>
<dbReference type="EMBL" id="ADNJ02000003">
    <property type="protein sequence ID" value="EFZ00798.1"/>
    <property type="molecule type" value="Genomic_DNA"/>
</dbReference>
<comment type="similarity">
    <text evidence="2">Belongs to the ATP-dependent AMP-binding enzyme family.</text>
</comment>
<dbReference type="Gene3D" id="3.40.50.12780">
    <property type="entry name" value="N-terminal domain of ligase-like"/>
    <property type="match status" value="1"/>
</dbReference>
<dbReference type="PROSITE" id="PS00455">
    <property type="entry name" value="AMP_BINDING"/>
    <property type="match status" value="1"/>
</dbReference>
<reference evidence="6 7" key="1">
    <citation type="journal article" date="2011" name="PLoS Genet.">
        <title>Genome sequencing and comparative transcriptomics of the model entomopathogenic fungi Metarhizium anisopliae and M. acridum.</title>
        <authorList>
            <person name="Gao Q."/>
            <person name="Jin K."/>
            <person name="Ying S.H."/>
            <person name="Zhang Y."/>
            <person name="Xiao G."/>
            <person name="Shang Y."/>
            <person name="Duan Z."/>
            <person name="Hu X."/>
            <person name="Xie X.Q."/>
            <person name="Zhou G."/>
            <person name="Peng G."/>
            <person name="Luo Z."/>
            <person name="Huang W."/>
            <person name="Wang B."/>
            <person name="Fang W."/>
            <person name="Wang S."/>
            <person name="Zhong Y."/>
            <person name="Ma L.J."/>
            <person name="St Leger R.J."/>
            <person name="Zhao G.P."/>
            <person name="Pei Y."/>
            <person name="Feng M.G."/>
            <person name="Xia Y."/>
            <person name="Wang C."/>
        </authorList>
    </citation>
    <scope>NUCLEOTIDE SEQUENCE [LARGE SCALE GENOMIC DNA]</scope>
    <source>
        <strain evidence="7">ARSEF 23 / ATCC MYA-3075</strain>
    </source>
</reference>
<proteinExistence type="inferred from homology"/>
<dbReference type="HOGENOM" id="CLU_000022_59_2_1"/>
<sequence>MPIQSEWTVDIPDIDVWSMYFEQPKEYPDNHGSFPLQLGPGAVLFTDGDTDRSYTFNDIKNGSIAFGKGLRHMFNWKKGDVLALFTPNCIDTPILTYGLLWAGGVSSPANPTYTVDELARQLLDSKAAALVTQKPFLKTAVQAAQKAKIPLDKVILMGDGRDETGKYKHWTEITAQGAWFQPKRTVLDPKKDLAYLVYSSGTTGLPKGVMLTHSNVVSNAYQTSRLDAKVLNWDSDRHLGVLPFFHIYGLSVIMNVTMQTGSQMVVLPKFDLEKACKLIEKHSITFLYVAPPIVLALGKHPIVDKYDMTSIRWINSGAAPLGVDLVEAVWKRLSIGVKQGYGLSETSPVTHSQLTDEWWKFQGSVGRLVPLVEAKIVDENGKELPRGEAGEILVRGPNVFHGYWNRPDLNKETFTEDGWYRTGDVGYACKRGHFYITDRMKELIKYKGFQVPPAELEAKLHGREDINDVCVVGVWDNEQHTEVPRAYVVVRPGVEESDELKQDIINWLGERVGPPKRLRGGVRFVKEIPKSQAGKILRRVLKDQIKKEEGQGTRAKL</sequence>
<dbReference type="CDD" id="cd05911">
    <property type="entry name" value="Firefly_Luc_like"/>
    <property type="match status" value="1"/>
</dbReference>
<dbReference type="Proteomes" id="UP000002498">
    <property type="component" value="Unassembled WGS sequence"/>
</dbReference>
<dbReference type="Gene3D" id="3.30.300.30">
    <property type="match status" value="1"/>
</dbReference>
<keyword evidence="7" id="KW-1185">Reference proteome</keyword>
<keyword evidence="3" id="KW-0436">Ligase</keyword>
<evidence type="ECO:0000313" key="7">
    <source>
        <dbReference type="Proteomes" id="UP000002498"/>
    </source>
</evidence>
<dbReference type="PANTHER" id="PTHR24096:SF149">
    <property type="entry name" value="AMP-BINDING DOMAIN-CONTAINING PROTEIN-RELATED"/>
    <property type="match status" value="1"/>
</dbReference>
<dbReference type="GeneID" id="19257680"/>
<evidence type="ECO:0000259" key="4">
    <source>
        <dbReference type="Pfam" id="PF00501"/>
    </source>
</evidence>
<accession>E9ETP5</accession>
<dbReference type="Pfam" id="PF13193">
    <property type="entry name" value="AMP-binding_C"/>
    <property type="match status" value="1"/>
</dbReference>
<dbReference type="Pfam" id="PF00501">
    <property type="entry name" value="AMP-binding"/>
    <property type="match status" value="1"/>
</dbReference>
<evidence type="ECO:0000259" key="5">
    <source>
        <dbReference type="Pfam" id="PF13193"/>
    </source>
</evidence>
<evidence type="ECO:0000256" key="1">
    <source>
        <dbReference type="ARBA" id="ARBA00004924"/>
    </source>
</evidence>
<feature type="domain" description="AMP-binding enzyme C-terminal" evidence="5">
    <location>
        <begin position="455"/>
        <end position="535"/>
    </location>
</feature>
<dbReference type="InterPro" id="IPR042099">
    <property type="entry name" value="ANL_N_sf"/>
</dbReference>
<feature type="domain" description="AMP-dependent synthetase/ligase" evidence="4">
    <location>
        <begin position="41"/>
        <end position="404"/>
    </location>
</feature>
<dbReference type="RefSeq" id="XP_007819583.1">
    <property type="nucleotide sequence ID" value="XM_007821392.1"/>
</dbReference>
<gene>
    <name evidence="6" type="ORF">MAA_03394</name>
</gene>